<evidence type="ECO:0000313" key="1">
    <source>
        <dbReference type="EMBL" id="MPC16597.1"/>
    </source>
</evidence>
<accession>A0A5B7D3I0</accession>
<dbReference type="AlphaFoldDB" id="A0A5B7D3I0"/>
<keyword evidence="2" id="KW-1185">Reference proteome</keyword>
<gene>
    <name evidence="1" type="ORF">E2C01_009426</name>
</gene>
<comment type="caution">
    <text evidence="1">The sequence shown here is derived from an EMBL/GenBank/DDBJ whole genome shotgun (WGS) entry which is preliminary data.</text>
</comment>
<proteinExistence type="predicted"/>
<sequence length="81" mass="9071">MCTAAPHLLRRIGTTCVDPLGRLFTVYVAAAPLLDHRRRGAFRCLPCICHIASLQPFNSHRDKECPPPRHTAADVFPAKMY</sequence>
<name>A0A5B7D3I0_PORTR</name>
<protein>
    <submittedName>
        <fullName evidence="1">Uncharacterized protein</fullName>
    </submittedName>
</protein>
<reference evidence="1 2" key="1">
    <citation type="submission" date="2019-05" db="EMBL/GenBank/DDBJ databases">
        <title>Another draft genome of Portunus trituberculatus and its Hox gene families provides insights of decapod evolution.</title>
        <authorList>
            <person name="Jeong J.-H."/>
            <person name="Song I."/>
            <person name="Kim S."/>
            <person name="Choi T."/>
            <person name="Kim D."/>
            <person name="Ryu S."/>
            <person name="Kim W."/>
        </authorList>
    </citation>
    <scope>NUCLEOTIDE SEQUENCE [LARGE SCALE GENOMIC DNA]</scope>
    <source>
        <tissue evidence="1">Muscle</tissue>
    </source>
</reference>
<organism evidence="1 2">
    <name type="scientific">Portunus trituberculatus</name>
    <name type="common">Swimming crab</name>
    <name type="synonym">Neptunus trituberculatus</name>
    <dbReference type="NCBI Taxonomy" id="210409"/>
    <lineage>
        <taxon>Eukaryota</taxon>
        <taxon>Metazoa</taxon>
        <taxon>Ecdysozoa</taxon>
        <taxon>Arthropoda</taxon>
        <taxon>Crustacea</taxon>
        <taxon>Multicrustacea</taxon>
        <taxon>Malacostraca</taxon>
        <taxon>Eumalacostraca</taxon>
        <taxon>Eucarida</taxon>
        <taxon>Decapoda</taxon>
        <taxon>Pleocyemata</taxon>
        <taxon>Brachyura</taxon>
        <taxon>Eubrachyura</taxon>
        <taxon>Portunoidea</taxon>
        <taxon>Portunidae</taxon>
        <taxon>Portuninae</taxon>
        <taxon>Portunus</taxon>
    </lineage>
</organism>
<evidence type="ECO:0000313" key="2">
    <source>
        <dbReference type="Proteomes" id="UP000324222"/>
    </source>
</evidence>
<dbReference type="EMBL" id="VSRR010000519">
    <property type="protein sequence ID" value="MPC16597.1"/>
    <property type="molecule type" value="Genomic_DNA"/>
</dbReference>
<dbReference type="Proteomes" id="UP000324222">
    <property type="component" value="Unassembled WGS sequence"/>
</dbReference>